<protein>
    <recommendedName>
        <fullName evidence="4">Tetratricopeptide repeat protein</fullName>
    </recommendedName>
</protein>
<name>A0A366H0V4_9BACT</name>
<dbReference type="AlphaFoldDB" id="A0A366H0V4"/>
<evidence type="ECO:0008006" key="4">
    <source>
        <dbReference type="Google" id="ProtNLM"/>
    </source>
</evidence>
<accession>A0A366H0V4</accession>
<keyword evidence="3" id="KW-1185">Reference proteome</keyword>
<dbReference type="OrthoDB" id="6003516at2"/>
<feature type="chain" id="PRO_5016644168" description="Tetratricopeptide repeat protein" evidence="1">
    <location>
        <begin position="28"/>
        <end position="454"/>
    </location>
</feature>
<organism evidence="2 3">
    <name type="scientific">Roseimicrobium gellanilyticum</name>
    <dbReference type="NCBI Taxonomy" id="748857"/>
    <lineage>
        <taxon>Bacteria</taxon>
        <taxon>Pseudomonadati</taxon>
        <taxon>Verrucomicrobiota</taxon>
        <taxon>Verrucomicrobiia</taxon>
        <taxon>Verrucomicrobiales</taxon>
        <taxon>Verrucomicrobiaceae</taxon>
        <taxon>Roseimicrobium</taxon>
    </lineage>
</organism>
<evidence type="ECO:0000256" key="1">
    <source>
        <dbReference type="SAM" id="SignalP"/>
    </source>
</evidence>
<sequence>MIHLAKIKSVSLLQLLCVLSLTGFLQADFNEAVSEASAAIGEVHEKLGQMVAEGEVEEANQMVLDLFPEASRTPAQAFMIANVLYSMDVKTSYALHKEVAAKFPEEPYVLLEWAMQQHRAGEHAGALATYDAFSKISPDYAPVHGLATDCLIRLGKIREASARWRQSEEADGGSLEKFESLVCAVYQGPSSNLRRAELRKKAAQGDRDAAVQLIALSGEFEMDWWNRRPHPVYLESDVELLKKLPEHPRIKAAICAAQCRMEEEPRLEAMKAILLSHGYLVDPAESLPEDGALLSMMLGSAMDAGLLTTESAREKFGARLRKMAKGPKDASLWNVVANLHAGTPEMLGIEEQAWAATADEKFAVGYLSERIRLGTAKANDPVLMKALKQFPESANIAALAVSIGVVMDEPMLIQAIKAEFRKFSIFKDALLRPRARQLRSYFVELERVLDKQKI</sequence>
<dbReference type="Proteomes" id="UP000253426">
    <property type="component" value="Unassembled WGS sequence"/>
</dbReference>
<dbReference type="Gene3D" id="1.25.40.10">
    <property type="entry name" value="Tetratricopeptide repeat domain"/>
    <property type="match status" value="1"/>
</dbReference>
<dbReference type="SUPFAM" id="SSF48452">
    <property type="entry name" value="TPR-like"/>
    <property type="match status" value="1"/>
</dbReference>
<dbReference type="RefSeq" id="WP_113962281.1">
    <property type="nucleotide sequence ID" value="NZ_QNRR01000021.1"/>
</dbReference>
<proteinExistence type="predicted"/>
<dbReference type="InterPro" id="IPR011990">
    <property type="entry name" value="TPR-like_helical_dom_sf"/>
</dbReference>
<evidence type="ECO:0000313" key="3">
    <source>
        <dbReference type="Proteomes" id="UP000253426"/>
    </source>
</evidence>
<gene>
    <name evidence="2" type="ORF">DES53_12116</name>
</gene>
<comment type="caution">
    <text evidence="2">The sequence shown here is derived from an EMBL/GenBank/DDBJ whole genome shotgun (WGS) entry which is preliminary data.</text>
</comment>
<dbReference type="EMBL" id="QNRR01000021">
    <property type="protein sequence ID" value="RBP35496.1"/>
    <property type="molecule type" value="Genomic_DNA"/>
</dbReference>
<feature type="signal peptide" evidence="1">
    <location>
        <begin position="1"/>
        <end position="27"/>
    </location>
</feature>
<reference evidence="2 3" key="1">
    <citation type="submission" date="2018-06" db="EMBL/GenBank/DDBJ databases">
        <title>Genomic Encyclopedia of Type Strains, Phase IV (KMG-IV): sequencing the most valuable type-strain genomes for metagenomic binning, comparative biology and taxonomic classification.</title>
        <authorList>
            <person name="Goeker M."/>
        </authorList>
    </citation>
    <scope>NUCLEOTIDE SEQUENCE [LARGE SCALE GENOMIC DNA]</scope>
    <source>
        <strain evidence="2 3">DSM 25532</strain>
    </source>
</reference>
<keyword evidence="1" id="KW-0732">Signal</keyword>
<evidence type="ECO:0000313" key="2">
    <source>
        <dbReference type="EMBL" id="RBP35496.1"/>
    </source>
</evidence>